<dbReference type="EMBL" id="SULI01000005">
    <property type="protein sequence ID" value="TKZ21365.1"/>
    <property type="molecule type" value="Genomic_DNA"/>
</dbReference>
<evidence type="ECO:0000313" key="2">
    <source>
        <dbReference type="Proteomes" id="UP000306575"/>
    </source>
</evidence>
<gene>
    <name evidence="1" type="ORF">FAP39_06400</name>
</gene>
<proteinExistence type="predicted"/>
<dbReference type="RefSeq" id="WP_138015568.1">
    <property type="nucleotide sequence ID" value="NZ_SULI01000005.1"/>
</dbReference>
<accession>A0A4U7N662</accession>
<protein>
    <submittedName>
        <fullName evidence="1">Uncharacterized protein</fullName>
    </submittedName>
</protein>
<evidence type="ECO:0000313" key="1">
    <source>
        <dbReference type="EMBL" id="TKZ21365.1"/>
    </source>
</evidence>
<comment type="caution">
    <text evidence="1">The sequence shown here is derived from an EMBL/GenBank/DDBJ whole genome shotgun (WGS) entry which is preliminary data.</text>
</comment>
<name>A0A4U7N662_9RHOB</name>
<dbReference type="OrthoDB" id="5621369at2"/>
<keyword evidence="2" id="KW-1185">Reference proteome</keyword>
<organism evidence="1 2">
    <name type="scientific">Shimia litoralis</name>
    <dbReference type="NCBI Taxonomy" id="420403"/>
    <lineage>
        <taxon>Bacteria</taxon>
        <taxon>Pseudomonadati</taxon>
        <taxon>Pseudomonadota</taxon>
        <taxon>Alphaproteobacteria</taxon>
        <taxon>Rhodobacterales</taxon>
        <taxon>Roseobacteraceae</taxon>
    </lineage>
</organism>
<dbReference type="SUPFAM" id="SSF56112">
    <property type="entry name" value="Protein kinase-like (PK-like)"/>
    <property type="match status" value="1"/>
</dbReference>
<dbReference type="InterPro" id="IPR011009">
    <property type="entry name" value="Kinase-like_dom_sf"/>
</dbReference>
<dbReference type="AlphaFoldDB" id="A0A4U7N662"/>
<sequence>MTSSEDQPRPKHLEPSQISAIAEAHFGQRVIKITAPGGRNRDSVRVHFQDRTVIASYRHRDTRRNREVAVFQALNTLNAPVPQFLGQHDGVLFQSDAGAGRLSSEMSRQDAAGQRRLARAAFDSLWQIKQAARQTGLVQDMPSVASTAKWAARFGTGPRALSITLDMTPPLVDWAKLSKAASSVPRHFVKWDSRSGNAAVQADGSVIWFDWEHAGRRHGVEDFAFLIGDEFWPLDAVTSLEVFAESCPGDAAALVPYLRRFSTLQIVERLRLIKAEVDRRGWTEYARAQRYDRMGGTPQQVVRLAEHGQQLSELDEMLHPLGDWFSMVAAKMTSAATKAD</sequence>
<dbReference type="Proteomes" id="UP000306575">
    <property type="component" value="Unassembled WGS sequence"/>
</dbReference>
<reference evidence="1 2" key="1">
    <citation type="submission" date="2019-04" db="EMBL/GenBank/DDBJ databases">
        <title>Genome sequence of Pelagicola litoralis CL-ES2.</title>
        <authorList>
            <person name="Cao J."/>
        </authorList>
    </citation>
    <scope>NUCLEOTIDE SEQUENCE [LARGE SCALE GENOMIC DNA]</scope>
    <source>
        <strain evidence="1 2">CL-ES2</strain>
    </source>
</reference>